<dbReference type="PROSITE" id="PS01187">
    <property type="entry name" value="EGF_CA"/>
    <property type="match status" value="1"/>
</dbReference>
<feature type="domain" description="EGF-like" evidence="6">
    <location>
        <begin position="113"/>
        <end position="153"/>
    </location>
</feature>
<dbReference type="InterPro" id="IPR000742">
    <property type="entry name" value="EGF"/>
</dbReference>
<dbReference type="Pfam" id="PF07645">
    <property type="entry name" value="EGF_CA"/>
    <property type="match status" value="2"/>
</dbReference>
<dbReference type="Pfam" id="PF00090">
    <property type="entry name" value="TSP_1"/>
    <property type="match status" value="3"/>
</dbReference>
<dbReference type="InterPro" id="IPR000152">
    <property type="entry name" value="EGF-type_Asp/Asn_hydroxyl_site"/>
</dbReference>
<protein>
    <recommendedName>
        <fullName evidence="6">EGF-like domain-containing protein</fullName>
    </recommendedName>
</protein>
<reference evidence="7" key="1">
    <citation type="submission" date="2025-08" db="UniProtKB">
        <authorList>
            <consortium name="Ensembl"/>
        </authorList>
    </citation>
    <scope>IDENTIFICATION</scope>
</reference>
<evidence type="ECO:0000259" key="6">
    <source>
        <dbReference type="PROSITE" id="PS50026"/>
    </source>
</evidence>
<dbReference type="PRINTS" id="PR01705">
    <property type="entry name" value="TSP1REPEAT"/>
</dbReference>
<dbReference type="AlphaFoldDB" id="A0A8C6XN63"/>
<dbReference type="InterPro" id="IPR000884">
    <property type="entry name" value="TSP1_rpt"/>
</dbReference>
<evidence type="ECO:0000256" key="2">
    <source>
        <dbReference type="ARBA" id="ARBA00022729"/>
    </source>
</evidence>
<sequence>MEISSLTESSFGYVRALVYDFHSEVPGRVLVAERLFFIKKDVSKTCEGSREGRSCHCNPGFEGRGVDCVDINECERKTSLSCLAEATCTNTYGSYFCRCPQGLEGDGLLRCIDIDECTRGTHKCNGGALCLNTLGSYLCACQSGFVGDGSRCAAKSTWSPWSPWSPCSVTCGIQNRMRIRECTHEESGMRCLGPSADLKGCPNLRPCPTNGSWSVWSPWSVCLETCSGIKKRVRLCDSPPASRGGLPCTGEKEQLGLCHSSHCAVDGAWSPWASWTPCPVSCGLGVVRRSRRCNNPSPKHGGENCSGHGYEEGTCGFPVRGPL</sequence>
<organism evidence="7 8">
    <name type="scientific">Naja naja</name>
    <name type="common">Indian cobra</name>
    <dbReference type="NCBI Taxonomy" id="35670"/>
    <lineage>
        <taxon>Eukaryota</taxon>
        <taxon>Metazoa</taxon>
        <taxon>Chordata</taxon>
        <taxon>Craniata</taxon>
        <taxon>Vertebrata</taxon>
        <taxon>Euteleostomi</taxon>
        <taxon>Lepidosauria</taxon>
        <taxon>Squamata</taxon>
        <taxon>Bifurcata</taxon>
        <taxon>Unidentata</taxon>
        <taxon>Episquamata</taxon>
        <taxon>Toxicofera</taxon>
        <taxon>Serpentes</taxon>
        <taxon>Colubroidea</taxon>
        <taxon>Elapidae</taxon>
        <taxon>Elapinae</taxon>
        <taxon>Naja</taxon>
    </lineage>
</organism>
<dbReference type="OMA" id="RMRIREC"/>
<keyword evidence="8" id="KW-1185">Reference proteome</keyword>
<keyword evidence="4" id="KW-1015">Disulfide bond</keyword>
<dbReference type="InterPro" id="IPR001881">
    <property type="entry name" value="EGF-like_Ca-bd_dom"/>
</dbReference>
<dbReference type="FunFam" id="2.20.100.10:FF:000001">
    <property type="entry name" value="semaphorin-5A isoform X1"/>
    <property type="match status" value="1"/>
</dbReference>
<dbReference type="Gene3D" id="2.20.100.10">
    <property type="entry name" value="Thrombospondin type-1 (TSP1) repeat"/>
    <property type="match status" value="3"/>
</dbReference>
<evidence type="ECO:0000313" key="7">
    <source>
        <dbReference type="Ensembl" id="ENSNNAP00000016002.1"/>
    </source>
</evidence>
<dbReference type="CDD" id="cd00054">
    <property type="entry name" value="EGF_CA"/>
    <property type="match status" value="2"/>
</dbReference>
<dbReference type="OrthoDB" id="446173at2759"/>
<dbReference type="GO" id="GO:0071944">
    <property type="term" value="C:cell periphery"/>
    <property type="evidence" value="ECO:0007669"/>
    <property type="project" value="TreeGrafter"/>
</dbReference>
<evidence type="ECO:0000256" key="1">
    <source>
        <dbReference type="ARBA" id="ARBA00022536"/>
    </source>
</evidence>
<dbReference type="SUPFAM" id="SSF57184">
    <property type="entry name" value="Growth factor receptor domain"/>
    <property type="match status" value="1"/>
</dbReference>
<keyword evidence="1 5" id="KW-0245">EGF-like domain</keyword>
<dbReference type="InterPro" id="IPR038877">
    <property type="entry name" value="THSD1"/>
</dbReference>
<evidence type="ECO:0000256" key="3">
    <source>
        <dbReference type="ARBA" id="ARBA00022737"/>
    </source>
</evidence>
<dbReference type="SUPFAM" id="SSF82895">
    <property type="entry name" value="TSP-1 type 1 repeat"/>
    <property type="match status" value="3"/>
</dbReference>
<dbReference type="FunFam" id="2.10.25.10:FF:000038">
    <property type="entry name" value="Fibrillin 2"/>
    <property type="match status" value="2"/>
</dbReference>
<dbReference type="InterPro" id="IPR036383">
    <property type="entry name" value="TSP1_rpt_sf"/>
</dbReference>
<evidence type="ECO:0000256" key="5">
    <source>
        <dbReference type="PROSITE-ProRule" id="PRU00076"/>
    </source>
</evidence>
<accession>A0A8C6XN63</accession>
<dbReference type="Proteomes" id="UP000694559">
    <property type="component" value="Unplaced"/>
</dbReference>
<comment type="caution">
    <text evidence="5">Lacks conserved residue(s) required for the propagation of feature annotation.</text>
</comment>
<name>A0A8C6XN63_NAJNA</name>
<reference evidence="7" key="2">
    <citation type="submission" date="2025-09" db="UniProtKB">
        <authorList>
            <consortium name="Ensembl"/>
        </authorList>
    </citation>
    <scope>IDENTIFICATION</scope>
</reference>
<evidence type="ECO:0000313" key="8">
    <source>
        <dbReference type="Proteomes" id="UP000694559"/>
    </source>
</evidence>
<dbReference type="Ensembl" id="ENSNNAT00000016779.1">
    <property type="protein sequence ID" value="ENSNNAP00000016002.1"/>
    <property type="gene ID" value="ENSNNAG00000010782.1"/>
</dbReference>
<dbReference type="GeneTree" id="ENSGT00940000154614"/>
<dbReference type="PROSITE" id="PS50092">
    <property type="entry name" value="TSP1"/>
    <property type="match status" value="3"/>
</dbReference>
<keyword evidence="2" id="KW-0732">Signal</keyword>
<feature type="domain" description="EGF-like" evidence="6">
    <location>
        <begin position="70"/>
        <end position="112"/>
    </location>
</feature>
<evidence type="ECO:0000256" key="4">
    <source>
        <dbReference type="ARBA" id="ARBA00023157"/>
    </source>
</evidence>
<dbReference type="SMART" id="SM00181">
    <property type="entry name" value="EGF"/>
    <property type="match status" value="3"/>
</dbReference>
<dbReference type="SMART" id="SM00209">
    <property type="entry name" value="TSP1"/>
    <property type="match status" value="3"/>
</dbReference>
<dbReference type="GO" id="GO:0005509">
    <property type="term" value="F:calcium ion binding"/>
    <property type="evidence" value="ECO:0007669"/>
    <property type="project" value="InterPro"/>
</dbReference>
<dbReference type="PANTHER" id="PTHR16311">
    <property type="entry name" value="THROMBOSPONDIN TYPE I DOMAIN-CONTAINING 1"/>
    <property type="match status" value="1"/>
</dbReference>
<dbReference type="InterPro" id="IPR009030">
    <property type="entry name" value="Growth_fac_rcpt_cys_sf"/>
</dbReference>
<dbReference type="InterPro" id="IPR018097">
    <property type="entry name" value="EGF_Ca-bd_CS"/>
</dbReference>
<dbReference type="PROSITE" id="PS00010">
    <property type="entry name" value="ASX_HYDROXYL"/>
    <property type="match status" value="2"/>
</dbReference>
<keyword evidence="3" id="KW-0677">Repeat</keyword>
<dbReference type="InterPro" id="IPR049883">
    <property type="entry name" value="NOTCH1_EGF-like"/>
</dbReference>
<proteinExistence type="predicted"/>
<dbReference type="PROSITE" id="PS50026">
    <property type="entry name" value="EGF_3"/>
    <property type="match status" value="2"/>
</dbReference>
<dbReference type="Gene3D" id="2.10.25.10">
    <property type="entry name" value="Laminin"/>
    <property type="match status" value="3"/>
</dbReference>
<dbReference type="PROSITE" id="PS01186">
    <property type="entry name" value="EGF_2"/>
    <property type="match status" value="1"/>
</dbReference>
<dbReference type="SMART" id="SM00179">
    <property type="entry name" value="EGF_CA"/>
    <property type="match status" value="2"/>
</dbReference>
<dbReference type="PANTHER" id="PTHR16311:SF3">
    <property type="entry name" value="THROMBOSPONDIN TYPE-1 DOMAIN-CONTAINING PROTEIN 1"/>
    <property type="match status" value="1"/>
</dbReference>
<dbReference type="FunFam" id="2.20.100.10:FF:000007">
    <property type="entry name" value="Thrombospondin 1"/>
    <property type="match status" value="1"/>
</dbReference>